<organism evidence="6 7">
    <name type="scientific">Tolumonas osonensis</name>
    <dbReference type="NCBI Taxonomy" id="675874"/>
    <lineage>
        <taxon>Bacteria</taxon>
        <taxon>Pseudomonadati</taxon>
        <taxon>Pseudomonadota</taxon>
        <taxon>Gammaproteobacteria</taxon>
        <taxon>Aeromonadales</taxon>
        <taxon>Aeromonadaceae</taxon>
        <taxon>Tolumonas</taxon>
    </lineage>
</organism>
<dbReference type="InterPro" id="IPR017871">
    <property type="entry name" value="ABC_transporter-like_CS"/>
</dbReference>
<dbReference type="Gene3D" id="3.40.50.300">
    <property type="entry name" value="P-loop containing nucleotide triphosphate hydrolases"/>
    <property type="match status" value="1"/>
</dbReference>
<protein>
    <submittedName>
        <fullName evidence="6">Iron complex transport system ATP-binding protein</fullName>
    </submittedName>
</protein>
<proteinExistence type="inferred from homology"/>
<name>A0A841G6X2_9GAMM</name>
<evidence type="ECO:0000259" key="5">
    <source>
        <dbReference type="PROSITE" id="PS50893"/>
    </source>
</evidence>
<dbReference type="InterPro" id="IPR003593">
    <property type="entry name" value="AAA+_ATPase"/>
</dbReference>
<dbReference type="CDD" id="cd03214">
    <property type="entry name" value="ABC_Iron-Siderophores_B12_Hemin"/>
    <property type="match status" value="1"/>
</dbReference>
<accession>A0A841G6X2</accession>
<dbReference type="PROSITE" id="PS00211">
    <property type="entry name" value="ABC_TRANSPORTER_1"/>
    <property type="match status" value="1"/>
</dbReference>
<dbReference type="GO" id="GO:0005524">
    <property type="term" value="F:ATP binding"/>
    <property type="evidence" value="ECO:0007669"/>
    <property type="project" value="UniProtKB-KW"/>
</dbReference>
<dbReference type="PROSITE" id="PS50893">
    <property type="entry name" value="ABC_TRANSPORTER_2"/>
    <property type="match status" value="1"/>
</dbReference>
<keyword evidence="4 6" id="KW-0067">ATP-binding</keyword>
<keyword evidence="3" id="KW-0547">Nucleotide-binding</keyword>
<evidence type="ECO:0000256" key="4">
    <source>
        <dbReference type="ARBA" id="ARBA00022840"/>
    </source>
</evidence>
<dbReference type="EMBL" id="JACHGR010000002">
    <property type="protein sequence ID" value="MBB6054658.1"/>
    <property type="molecule type" value="Genomic_DNA"/>
</dbReference>
<dbReference type="InterPro" id="IPR027417">
    <property type="entry name" value="P-loop_NTPase"/>
</dbReference>
<gene>
    <name evidence="6" type="ORF">HNR75_000530</name>
</gene>
<dbReference type="GO" id="GO:0016887">
    <property type="term" value="F:ATP hydrolysis activity"/>
    <property type="evidence" value="ECO:0007669"/>
    <property type="project" value="InterPro"/>
</dbReference>
<evidence type="ECO:0000256" key="2">
    <source>
        <dbReference type="ARBA" id="ARBA00022448"/>
    </source>
</evidence>
<dbReference type="AlphaFoldDB" id="A0A841G6X2"/>
<dbReference type="InterPro" id="IPR003439">
    <property type="entry name" value="ABC_transporter-like_ATP-bd"/>
</dbReference>
<feature type="domain" description="ABC transporter" evidence="5">
    <location>
        <begin position="2"/>
        <end position="236"/>
    </location>
</feature>
<dbReference type="SUPFAM" id="SSF52540">
    <property type="entry name" value="P-loop containing nucleoside triphosphate hydrolases"/>
    <property type="match status" value="1"/>
</dbReference>
<dbReference type="PANTHER" id="PTHR42794:SF2">
    <property type="entry name" value="ABC TRANSPORTER ATP-BINDING PROTEIN"/>
    <property type="match status" value="1"/>
</dbReference>
<comment type="similarity">
    <text evidence="1">Belongs to the ABC transporter superfamily.</text>
</comment>
<evidence type="ECO:0000256" key="1">
    <source>
        <dbReference type="ARBA" id="ARBA00005417"/>
    </source>
</evidence>
<dbReference type="SMART" id="SM00382">
    <property type="entry name" value="AAA"/>
    <property type="match status" value="1"/>
</dbReference>
<evidence type="ECO:0000256" key="3">
    <source>
        <dbReference type="ARBA" id="ARBA00022741"/>
    </source>
</evidence>
<sequence>MLELHQLSVTIGSQPLVRDLSLQLKPGQLHVIIGPNGTGKTSLLRTLFGELPLQSGDLRFNQKSRAEMPITQWRQLFGYMPQNTQSDLELSVLEVVVLGRLERLKLRLSDEDLRAALAALADLGITHLADRPMNSLSGGQRQMVLFAQVLLREPKMMMLDEPVSALDLQHQMQLMEHLHAKTRANDWVTLVVLHDLNLAAQFADQLIVLADGQLQAFGHPREVLDAALISRLYQVPVELYHDRDGLPYIRTVRRAGQIA</sequence>
<comment type="caution">
    <text evidence="6">The sequence shown here is derived from an EMBL/GenBank/DDBJ whole genome shotgun (WGS) entry which is preliminary data.</text>
</comment>
<keyword evidence="2" id="KW-0813">Transport</keyword>
<dbReference type="FunFam" id="3.40.50.300:FF:000134">
    <property type="entry name" value="Iron-enterobactin ABC transporter ATP-binding protein"/>
    <property type="match status" value="1"/>
</dbReference>
<evidence type="ECO:0000313" key="6">
    <source>
        <dbReference type="EMBL" id="MBB6054658.1"/>
    </source>
</evidence>
<dbReference type="Proteomes" id="UP000585721">
    <property type="component" value="Unassembled WGS sequence"/>
</dbReference>
<keyword evidence="7" id="KW-1185">Reference proteome</keyword>
<dbReference type="PANTHER" id="PTHR42794">
    <property type="entry name" value="HEMIN IMPORT ATP-BINDING PROTEIN HMUV"/>
    <property type="match status" value="1"/>
</dbReference>
<evidence type="ECO:0000313" key="7">
    <source>
        <dbReference type="Proteomes" id="UP000585721"/>
    </source>
</evidence>
<dbReference type="RefSeq" id="WP_188025476.1">
    <property type="nucleotide sequence ID" value="NZ_JACHGR010000002.1"/>
</dbReference>
<reference evidence="6 7" key="1">
    <citation type="submission" date="2020-08" db="EMBL/GenBank/DDBJ databases">
        <title>Genomic Encyclopedia of Type Strains, Phase IV (KMG-IV): sequencing the most valuable type-strain genomes for metagenomic binning, comparative biology and taxonomic classification.</title>
        <authorList>
            <person name="Goeker M."/>
        </authorList>
    </citation>
    <scope>NUCLEOTIDE SEQUENCE [LARGE SCALE GENOMIC DNA]</scope>
    <source>
        <strain evidence="6 7">DSM 22975</strain>
    </source>
</reference>
<dbReference type="Pfam" id="PF00005">
    <property type="entry name" value="ABC_tran"/>
    <property type="match status" value="1"/>
</dbReference>